<dbReference type="GO" id="GO:0012505">
    <property type="term" value="C:endomembrane system"/>
    <property type="evidence" value="ECO:0007669"/>
    <property type="project" value="UniProtKB-SubCell"/>
</dbReference>
<dbReference type="PIRSF" id="PIRSF005992">
    <property type="entry name" value="Clathrin_mu"/>
    <property type="match status" value="1"/>
</dbReference>
<dbReference type="Proteomes" id="UP000242525">
    <property type="component" value="Unassembled WGS sequence"/>
</dbReference>
<evidence type="ECO:0000256" key="3">
    <source>
        <dbReference type="ARBA" id="ARBA00022927"/>
    </source>
</evidence>
<evidence type="ECO:0000259" key="7">
    <source>
        <dbReference type="PROSITE" id="PS51072"/>
    </source>
</evidence>
<sequence>MTISALYFLDSKGKTLLSRNYRGDIPVSAVDQFPLLLIAAEQKSTSVPPCLNNEGINYLFITHNDIYVLALSRHNTNAAATLTFLHHLVQTLTEYVNALEEESIRDNFVIIYELLDEMMDFGHAQITDHKILQEFITQESYALDLQARSSSVMTDSISWRPKGIYYKKNELFLDVIESVEFLLGADGKVIRHEVQGKINVNAYLSGMPILKLGLNDDGRKRLQAGGEGELGAESASAAATARPKRKSGKSVHLENVKFHQCVELEQFETDRTISFTPPDGSFELMSYRVTEINSRPLFAINATIDVKSRSRAIINVTARSQYRKRSSASSVEIAIPVPRDADSPRFRTSKGTVVYAPELNAIVWKIRDFPGQHEYTMKAEIQLSSLSGEDDYNDDGSPIVTSGAGADSSTAFRNNTLNRIKNQPVTVKFEIPYFALSGLQVRYLKVTEPRLKYPSLPWVRYLTQNGPEFSIRLPPANVS</sequence>
<proteinExistence type="inferred from homology"/>
<dbReference type="Gene3D" id="3.30.450.60">
    <property type="match status" value="1"/>
</dbReference>
<dbReference type="CDD" id="cd14835">
    <property type="entry name" value="AP1_Mu_N"/>
    <property type="match status" value="1"/>
</dbReference>
<protein>
    <submittedName>
        <fullName evidence="8">Similar to Saccharomyces cerevisiae YPL259C APM1 Mu1-like medium subunit of the clathrin-associated protein complex (AP-1)</fullName>
    </submittedName>
</protein>
<evidence type="ECO:0000256" key="5">
    <source>
        <dbReference type="PIRNR" id="PIRNR005992"/>
    </source>
</evidence>
<dbReference type="Gene3D" id="2.60.40.1170">
    <property type="entry name" value="Mu homology domain, subdomain B"/>
    <property type="match status" value="2"/>
</dbReference>
<comment type="similarity">
    <text evidence="5">Belongs to the adaptor complexes medium subunit family.</text>
</comment>
<evidence type="ECO:0000256" key="4">
    <source>
        <dbReference type="ARBA" id="ARBA00023136"/>
    </source>
</evidence>
<dbReference type="Proteomes" id="UP000750522">
    <property type="component" value="Unassembled WGS sequence"/>
</dbReference>
<dbReference type="GO" id="GO:0006886">
    <property type="term" value="P:intracellular protein transport"/>
    <property type="evidence" value="ECO:0007669"/>
    <property type="project" value="UniProtKB-UniRule"/>
</dbReference>
<keyword evidence="2 5" id="KW-0813">Transport</keyword>
<dbReference type="SUPFAM" id="SSF49447">
    <property type="entry name" value="Second domain of Mu2 adaptin subunit (ap50) of ap2 adaptor"/>
    <property type="match status" value="1"/>
</dbReference>
<name>A0A0J9X6B2_GEOCN</name>
<dbReference type="PRINTS" id="PR00314">
    <property type="entry name" value="CLATHRINADPT"/>
</dbReference>
<evidence type="ECO:0000256" key="2">
    <source>
        <dbReference type="ARBA" id="ARBA00022448"/>
    </source>
</evidence>
<dbReference type="CDD" id="cd09250">
    <property type="entry name" value="AP-1_Mu1_Cterm"/>
    <property type="match status" value="1"/>
</dbReference>
<dbReference type="PROSITE" id="PS51072">
    <property type="entry name" value="MHD"/>
    <property type="match status" value="1"/>
</dbReference>
<accession>A0A0J9X6B2</accession>
<dbReference type="InterPro" id="IPR018240">
    <property type="entry name" value="Clathrin_mu_CS"/>
</dbReference>
<dbReference type="InterPro" id="IPR036168">
    <property type="entry name" value="AP2_Mu_C_sf"/>
</dbReference>
<gene>
    <name evidence="8" type="ORF">BN980_GECA03s00197g</name>
    <name evidence="9" type="ORF">DV451_000882</name>
</gene>
<dbReference type="OrthoDB" id="10259133at2759"/>
<dbReference type="SUPFAM" id="SSF64356">
    <property type="entry name" value="SNARE-like"/>
    <property type="match status" value="1"/>
</dbReference>
<dbReference type="Pfam" id="PF00928">
    <property type="entry name" value="Adap_comp_sub"/>
    <property type="match status" value="1"/>
</dbReference>
<dbReference type="GO" id="GO:0016192">
    <property type="term" value="P:vesicle-mediated transport"/>
    <property type="evidence" value="ECO:0007669"/>
    <property type="project" value="InterPro"/>
</dbReference>
<dbReference type="InterPro" id="IPR001392">
    <property type="entry name" value="Clathrin_mu"/>
</dbReference>
<feature type="compositionally biased region" description="Low complexity" evidence="6">
    <location>
        <begin position="231"/>
        <end position="241"/>
    </location>
</feature>
<feature type="region of interest" description="Disordered" evidence="6">
    <location>
        <begin position="223"/>
        <end position="249"/>
    </location>
</feature>
<dbReference type="InterPro" id="IPR050431">
    <property type="entry name" value="Adaptor_comp_med_subunit"/>
</dbReference>
<evidence type="ECO:0000313" key="10">
    <source>
        <dbReference type="Proteomes" id="UP000242525"/>
    </source>
</evidence>
<evidence type="ECO:0000256" key="1">
    <source>
        <dbReference type="ARBA" id="ARBA00004308"/>
    </source>
</evidence>
<dbReference type="Pfam" id="PF01217">
    <property type="entry name" value="Clat_adaptor_s"/>
    <property type="match status" value="1"/>
</dbReference>
<dbReference type="FunFam" id="3.30.450.60:FF:000002">
    <property type="entry name" value="AP-2 complex subunit mu, putative"/>
    <property type="match status" value="1"/>
</dbReference>
<comment type="caution">
    <text evidence="8">The sequence shown here is derived from an EMBL/GenBank/DDBJ whole genome shotgun (WGS) entry which is preliminary data.</text>
</comment>
<dbReference type="InterPro" id="IPR022775">
    <property type="entry name" value="AP_mu_sigma_su"/>
</dbReference>
<keyword evidence="3 5" id="KW-0653">Protein transport</keyword>
<dbReference type="EMBL" id="QQZK01000012">
    <property type="protein sequence ID" value="KAF5104142.1"/>
    <property type="molecule type" value="Genomic_DNA"/>
</dbReference>
<reference evidence="9" key="3">
    <citation type="submission" date="2020-01" db="EMBL/GenBank/DDBJ databases">
        <authorList>
            <person name="Perkins V."/>
            <person name="Lessard M.-H."/>
            <person name="Dugat-Bony E."/>
            <person name="Frenette M."/>
            <person name="Labrie S."/>
        </authorList>
    </citation>
    <scope>NUCLEOTIDE SEQUENCE</scope>
    <source>
        <strain evidence="9">LMA-70</strain>
    </source>
</reference>
<evidence type="ECO:0000256" key="6">
    <source>
        <dbReference type="SAM" id="MobiDB-lite"/>
    </source>
</evidence>
<reference evidence="8 10" key="1">
    <citation type="submission" date="2014-03" db="EMBL/GenBank/DDBJ databases">
        <authorList>
            <person name="Casaregola S."/>
        </authorList>
    </citation>
    <scope>NUCLEOTIDE SEQUENCE [LARGE SCALE GENOMIC DNA]</scope>
    <source>
        <strain evidence="8 10">CLIB 918</strain>
    </source>
</reference>
<dbReference type="AlphaFoldDB" id="A0A0J9X6B2"/>
<keyword evidence="10" id="KW-1185">Reference proteome</keyword>
<dbReference type="GO" id="GO:0030131">
    <property type="term" value="C:clathrin adaptor complex"/>
    <property type="evidence" value="ECO:0007669"/>
    <property type="project" value="UniProtKB-UniRule"/>
</dbReference>
<dbReference type="STRING" id="1173061.A0A0J9X6B2"/>
<dbReference type="InterPro" id="IPR028565">
    <property type="entry name" value="MHD"/>
</dbReference>
<dbReference type="PROSITE" id="PS00990">
    <property type="entry name" value="CLAT_ADAPTOR_M_1"/>
    <property type="match status" value="1"/>
</dbReference>
<keyword evidence="4" id="KW-0472">Membrane</keyword>
<organism evidence="8 10">
    <name type="scientific">Geotrichum candidum</name>
    <name type="common">Oospora lactis</name>
    <name type="synonym">Dipodascus geotrichum</name>
    <dbReference type="NCBI Taxonomy" id="1173061"/>
    <lineage>
        <taxon>Eukaryota</taxon>
        <taxon>Fungi</taxon>
        <taxon>Dikarya</taxon>
        <taxon>Ascomycota</taxon>
        <taxon>Saccharomycotina</taxon>
        <taxon>Dipodascomycetes</taxon>
        <taxon>Dipodascales</taxon>
        <taxon>Dipodascaceae</taxon>
        <taxon>Geotrichum</taxon>
    </lineage>
</organism>
<reference evidence="9" key="2">
    <citation type="journal article" date="2020" name="Front. Microbiol.">
        <title>Phenotypic and Genetic Characterization of the Cheese Ripening Yeast Geotrichum candidum.</title>
        <authorList>
            <person name="Perkins V."/>
            <person name="Vignola S."/>
            <person name="Lessard M.H."/>
            <person name="Plante P.L."/>
            <person name="Corbeil J."/>
            <person name="Dugat-Bony E."/>
            <person name="Frenette M."/>
            <person name="Labrie S."/>
        </authorList>
    </citation>
    <scope>NUCLEOTIDE SEQUENCE</scope>
    <source>
        <strain evidence="9">LMA-70</strain>
    </source>
</reference>
<dbReference type="PANTHER" id="PTHR10529">
    <property type="entry name" value="AP COMPLEX SUBUNIT MU"/>
    <property type="match status" value="1"/>
</dbReference>
<evidence type="ECO:0000313" key="9">
    <source>
        <dbReference type="EMBL" id="KAF5104142.1"/>
    </source>
</evidence>
<dbReference type="EMBL" id="CCBN010000003">
    <property type="protein sequence ID" value="CDO52327.1"/>
    <property type="molecule type" value="Genomic_DNA"/>
</dbReference>
<comment type="subcellular location">
    <subcellularLocation>
        <location evidence="1">Endomembrane system</location>
    </subcellularLocation>
</comment>
<dbReference type="InterPro" id="IPR011012">
    <property type="entry name" value="Longin-like_dom_sf"/>
</dbReference>
<feature type="domain" description="MHD" evidence="7">
    <location>
        <begin position="168"/>
        <end position="472"/>
    </location>
</feature>
<evidence type="ECO:0000313" key="8">
    <source>
        <dbReference type="EMBL" id="CDO52327.1"/>
    </source>
</evidence>